<dbReference type="OrthoDB" id="333239at2759"/>
<comment type="similarity">
    <text evidence="2 7">Belongs to the peptidase C19 family.</text>
</comment>
<dbReference type="PROSITE" id="PS50235">
    <property type="entry name" value="USP_3"/>
    <property type="match status" value="1"/>
</dbReference>
<evidence type="ECO:0000259" key="10">
    <source>
        <dbReference type="PROSITE" id="PS50235"/>
    </source>
</evidence>
<evidence type="ECO:0000259" key="9">
    <source>
        <dbReference type="PROSITE" id="PS50053"/>
    </source>
</evidence>
<dbReference type="PANTHER" id="PTHR43982">
    <property type="entry name" value="UBIQUITIN CARBOXYL-TERMINAL HYDROLASE"/>
    <property type="match status" value="1"/>
</dbReference>
<dbReference type="PROSITE" id="PS50053">
    <property type="entry name" value="UBIQUITIN_2"/>
    <property type="match status" value="1"/>
</dbReference>
<dbReference type="PANTHER" id="PTHR43982:SF1">
    <property type="entry name" value="UBIQUITIN CARBOXYL-TERMINAL HYDROLASE 14"/>
    <property type="match status" value="1"/>
</dbReference>
<accession>A0A096P964</accession>
<dbReference type="AlphaFoldDB" id="A0A096P964"/>
<dbReference type="InterPro" id="IPR044635">
    <property type="entry name" value="UBP14-like"/>
</dbReference>
<dbReference type="Proteomes" id="UP000009170">
    <property type="component" value="Unassembled WGS sequence"/>
</dbReference>
<reference evidence="12" key="1">
    <citation type="journal article" date="2006" name="Proc. Natl. Acad. Sci. U.S.A.">
        <title>Genome analysis of the smallest free-living eukaryote Ostreococcus tauri unveils many unique features.</title>
        <authorList>
            <person name="Derelle E."/>
            <person name="Ferraz C."/>
            <person name="Rombauts S."/>
            <person name="Rouze P."/>
            <person name="Worden A.Z."/>
            <person name="Robbens S."/>
            <person name="Partensky F."/>
            <person name="Degroeve S."/>
            <person name="Echeynie S."/>
            <person name="Cooke R."/>
            <person name="Saeys Y."/>
            <person name="Wuyts J."/>
            <person name="Jabbari K."/>
            <person name="Bowler C."/>
            <person name="Panaud O."/>
            <person name="Piegu B."/>
            <person name="Ball S.G."/>
            <person name="Ral J.-P."/>
            <person name="Bouget F.-Y."/>
            <person name="Piganeau G."/>
            <person name="De Baets B."/>
            <person name="Picard A."/>
            <person name="Delseny M."/>
            <person name="Demaille J."/>
            <person name="Van de Peer Y."/>
            <person name="Moreau H."/>
        </authorList>
    </citation>
    <scope>NUCLEOTIDE SEQUENCE [LARGE SCALE GENOMIC DNA]</scope>
    <source>
        <strain evidence="12">OTTH 0595 / CCAP 157/2 / RCC745</strain>
    </source>
</reference>
<dbReference type="GO" id="GO:0043161">
    <property type="term" value="P:proteasome-mediated ubiquitin-dependent protein catabolic process"/>
    <property type="evidence" value="ECO:0007669"/>
    <property type="project" value="InterPro"/>
</dbReference>
<gene>
    <name evidence="11" type="ORF">OT_ostta17g01500</name>
</gene>
<dbReference type="InterPro" id="IPR001394">
    <property type="entry name" value="Peptidase_C19_UCH"/>
</dbReference>
<sequence length="488" mass="53514">MPSTRIAVKWGAKTYDVDVDLDGTGAALRATLASLTGVPVDRVKVTGLRGGRPLADDTDLRTCGLEDLARRNKRLMMFGSTATIEAPATAVKFVEDLPERERDAAAAGDEFRPGMVNLGNTCYANSVLQCLRACAGLRETVAGWTAEDGGRGRGTAALTSALRDVFGDVERAREAVMPVRFLNVLRQMHPQFAQHGPGGVPMQQDAEECWSAVMHALSTETPDEMKRLFGIGMRRELKCSESGETRNEESIEYSLKCNITIEVNHVTEGFRIALNDTRELRSEALGRDAVFEGASKISSLPEYLTTQLVRFFYKADIRAKAKILRAVTFPITLDAYEFCTDELKAELDPARKLKLKREDDAATQRMNEKKAALEGAKEESSDTAMGDAPASSAATSDVAPVSTAPEPEVDPLEGTRLTGFYDLIAVLTHKGRSADSGHYVSWVKHDNGSWTQFDDEKQIPTTEEEVLKLKGGGDHHMSYILCYKARKI</sequence>
<dbReference type="SUPFAM" id="SSF54236">
    <property type="entry name" value="Ubiquitin-like"/>
    <property type="match status" value="1"/>
</dbReference>
<dbReference type="PROSITE" id="PS00972">
    <property type="entry name" value="USP_1"/>
    <property type="match status" value="1"/>
</dbReference>
<name>A0A096P964_OSTTA</name>
<dbReference type="EC" id="3.4.19.12" evidence="7"/>
<dbReference type="Gene3D" id="3.90.70.10">
    <property type="entry name" value="Cysteine proteinases"/>
    <property type="match status" value="1"/>
</dbReference>
<dbReference type="RefSeq" id="XP_003083921.2">
    <property type="nucleotide sequence ID" value="XM_003083873.2"/>
</dbReference>
<dbReference type="KEGG" id="ota:OT_ostta17g01500"/>
<keyword evidence="5 7" id="KW-0378">Hydrolase</keyword>
<evidence type="ECO:0000256" key="2">
    <source>
        <dbReference type="ARBA" id="ARBA00009085"/>
    </source>
</evidence>
<comment type="function">
    <text evidence="7">Recognizes and hydrolyzes the peptide bond at the C-terminal Gly of ubiquitin. Involved in the processing of poly-ubiquitin precursors as well as that of ubiquitinated proteins.</text>
</comment>
<comment type="catalytic activity">
    <reaction evidence="1 7">
        <text>Thiol-dependent hydrolysis of ester, thioester, amide, peptide and isopeptide bonds formed by the C-terminal Gly of ubiquitin (a 76-residue protein attached to proteins as an intracellular targeting signal).</text>
        <dbReference type="EC" id="3.4.19.12"/>
    </reaction>
</comment>
<comment type="caution">
    <text evidence="11">The sequence shown here is derived from an EMBL/GenBank/DDBJ whole genome shotgun (WGS) entry which is preliminary data.</text>
</comment>
<keyword evidence="6 7" id="KW-0788">Thiol protease</keyword>
<proteinExistence type="inferred from homology"/>
<evidence type="ECO:0000256" key="6">
    <source>
        <dbReference type="ARBA" id="ARBA00022807"/>
    </source>
</evidence>
<evidence type="ECO:0000256" key="5">
    <source>
        <dbReference type="ARBA" id="ARBA00022801"/>
    </source>
</evidence>
<feature type="domain" description="Ubiquitin-like" evidence="9">
    <location>
        <begin position="4"/>
        <end position="67"/>
    </location>
</feature>
<dbReference type="PROSITE" id="PS00973">
    <property type="entry name" value="USP_2"/>
    <property type="match status" value="1"/>
</dbReference>
<dbReference type="MEROPS" id="C19.094"/>
<dbReference type="SUPFAM" id="SSF54001">
    <property type="entry name" value="Cysteine proteinases"/>
    <property type="match status" value="1"/>
</dbReference>
<dbReference type="GO" id="GO:0004843">
    <property type="term" value="F:cysteine-type deubiquitinase activity"/>
    <property type="evidence" value="ECO:0007669"/>
    <property type="project" value="UniProtKB-UniRule"/>
</dbReference>
<feature type="compositionally biased region" description="Basic and acidic residues" evidence="8">
    <location>
        <begin position="358"/>
        <end position="380"/>
    </location>
</feature>
<protein>
    <recommendedName>
        <fullName evidence="7">Ubiquitin carboxyl-terminal hydrolase</fullName>
        <ecNumber evidence="7">3.4.19.12</ecNumber>
    </recommendedName>
</protein>
<evidence type="ECO:0000256" key="1">
    <source>
        <dbReference type="ARBA" id="ARBA00000707"/>
    </source>
</evidence>
<dbReference type="GO" id="GO:0061136">
    <property type="term" value="P:regulation of proteasomal protein catabolic process"/>
    <property type="evidence" value="ECO:0007669"/>
    <property type="project" value="TreeGrafter"/>
</dbReference>
<dbReference type="SMART" id="SM00213">
    <property type="entry name" value="UBQ"/>
    <property type="match status" value="1"/>
</dbReference>
<keyword evidence="4 7" id="KW-0833">Ubl conjugation pathway</keyword>
<dbReference type="InterPro" id="IPR000626">
    <property type="entry name" value="Ubiquitin-like_dom"/>
</dbReference>
<evidence type="ECO:0000256" key="8">
    <source>
        <dbReference type="SAM" id="MobiDB-lite"/>
    </source>
</evidence>
<dbReference type="GeneID" id="9838049"/>
<feature type="domain" description="USP" evidence="10">
    <location>
        <begin position="113"/>
        <end position="486"/>
    </location>
</feature>
<dbReference type="InterPro" id="IPR028889">
    <property type="entry name" value="USP"/>
</dbReference>
<dbReference type="InterPro" id="IPR029071">
    <property type="entry name" value="Ubiquitin-like_domsf"/>
</dbReference>
<evidence type="ECO:0000256" key="3">
    <source>
        <dbReference type="ARBA" id="ARBA00022670"/>
    </source>
</evidence>
<dbReference type="Pfam" id="PF00443">
    <property type="entry name" value="UCH"/>
    <property type="match status" value="1"/>
</dbReference>
<dbReference type="EMBL" id="CAID01000017">
    <property type="protein sequence ID" value="CEG00589.1"/>
    <property type="molecule type" value="Genomic_DNA"/>
</dbReference>
<dbReference type="InterPro" id="IPR018200">
    <property type="entry name" value="USP_CS"/>
</dbReference>
<organism evidence="11 12">
    <name type="scientific">Ostreococcus tauri</name>
    <name type="common">Marine green alga</name>
    <dbReference type="NCBI Taxonomy" id="70448"/>
    <lineage>
        <taxon>Eukaryota</taxon>
        <taxon>Viridiplantae</taxon>
        <taxon>Chlorophyta</taxon>
        <taxon>Mamiellophyceae</taxon>
        <taxon>Mamiellales</taxon>
        <taxon>Bathycoccaceae</taxon>
        <taxon>Ostreococcus</taxon>
    </lineage>
</organism>
<evidence type="ECO:0000313" key="12">
    <source>
        <dbReference type="Proteomes" id="UP000009170"/>
    </source>
</evidence>
<evidence type="ECO:0000256" key="4">
    <source>
        <dbReference type="ARBA" id="ARBA00022786"/>
    </source>
</evidence>
<keyword evidence="3 7" id="KW-0645">Protease</keyword>
<evidence type="ECO:0000256" key="7">
    <source>
        <dbReference type="RuleBase" id="RU366025"/>
    </source>
</evidence>
<dbReference type="FunCoup" id="A0A096P964">
    <property type="interactions" value="2010"/>
</dbReference>
<dbReference type="InterPro" id="IPR038765">
    <property type="entry name" value="Papain-like_cys_pep_sf"/>
</dbReference>
<feature type="region of interest" description="Disordered" evidence="8">
    <location>
        <begin position="358"/>
        <end position="413"/>
    </location>
</feature>
<dbReference type="InParanoid" id="A0A096P964"/>
<evidence type="ECO:0000313" key="11">
    <source>
        <dbReference type="EMBL" id="CEG00589.1"/>
    </source>
</evidence>
<dbReference type="STRING" id="70448.A0A096P964"/>
<keyword evidence="12" id="KW-1185">Reference proteome</keyword>
<dbReference type="Gene3D" id="3.10.20.90">
    <property type="entry name" value="Phosphatidylinositol 3-kinase Catalytic Subunit, Chain A, domain 1"/>
    <property type="match status" value="1"/>
</dbReference>
<reference evidence="11 12" key="2">
    <citation type="journal article" date="2014" name="BMC Genomics">
        <title>An improved genome of the model marine alga Ostreococcus tauri unfolds by assessing Illumina de novo assemblies.</title>
        <authorList>
            <person name="Blanc-Mathieu R."/>
            <person name="Verhelst B."/>
            <person name="Derelle E."/>
            <person name="Rombauts S."/>
            <person name="Bouget F.Y."/>
            <person name="Carre I."/>
            <person name="Chateau A."/>
            <person name="Eyre-Walker A."/>
            <person name="Grimsley N."/>
            <person name="Moreau H."/>
            <person name="Piegu B."/>
            <person name="Rivals E."/>
            <person name="Schackwitz W."/>
            <person name="Van de Peer Y."/>
            <person name="Piganeau G."/>
        </authorList>
    </citation>
    <scope>NUCLEOTIDE SEQUENCE [LARGE SCALE GENOMIC DNA]</scope>
    <source>
        <strain evidence="12">OTTH 0595 / CCAP 157/2 / RCC745</strain>
    </source>
</reference>
<dbReference type="GO" id="GO:0070628">
    <property type="term" value="F:proteasome binding"/>
    <property type="evidence" value="ECO:0007669"/>
    <property type="project" value="TreeGrafter"/>
</dbReference>
<dbReference type="GO" id="GO:0016579">
    <property type="term" value="P:protein deubiquitination"/>
    <property type="evidence" value="ECO:0007669"/>
    <property type="project" value="InterPro"/>
</dbReference>